<dbReference type="AlphaFoldDB" id="A0A8X6HRT7"/>
<keyword evidence="2" id="KW-1185">Reference proteome</keyword>
<reference evidence="1" key="1">
    <citation type="submission" date="2020-07" db="EMBL/GenBank/DDBJ databases">
        <title>Multicomponent nature underlies the extraordinary mechanical properties of spider dragline silk.</title>
        <authorList>
            <person name="Kono N."/>
            <person name="Nakamura H."/>
            <person name="Mori M."/>
            <person name="Yoshida Y."/>
            <person name="Ohtoshi R."/>
            <person name="Malay A.D."/>
            <person name="Moran D.A.P."/>
            <person name="Tomita M."/>
            <person name="Numata K."/>
            <person name="Arakawa K."/>
        </authorList>
    </citation>
    <scope>NUCLEOTIDE SEQUENCE</scope>
</reference>
<comment type="caution">
    <text evidence="1">The sequence shown here is derived from an EMBL/GenBank/DDBJ whole genome shotgun (WGS) entry which is preliminary data.</text>
</comment>
<accession>A0A8X6HRT7</accession>
<name>A0A8X6HRT7_TRICU</name>
<protein>
    <submittedName>
        <fullName evidence="1">Uncharacterized protein</fullName>
    </submittedName>
</protein>
<sequence length="113" mass="13131">MEKTAKSLKFMGRLFDYEQVFVDWEKKGIIEKIAQDEPRNDANEGSHLHFDIDPELSKYQKAETSSMQLCSSVSDDEARVEPRAETLELPDDLISYFINFYSRDLEDLVMVDS</sequence>
<evidence type="ECO:0000313" key="1">
    <source>
        <dbReference type="EMBL" id="GFR28997.1"/>
    </source>
</evidence>
<gene>
    <name evidence="1" type="ORF">TNCT_322161</name>
</gene>
<proteinExistence type="predicted"/>
<evidence type="ECO:0000313" key="2">
    <source>
        <dbReference type="Proteomes" id="UP000887116"/>
    </source>
</evidence>
<dbReference type="OrthoDB" id="6431403at2759"/>
<organism evidence="1 2">
    <name type="scientific">Trichonephila clavata</name>
    <name type="common">Joro spider</name>
    <name type="synonym">Nephila clavata</name>
    <dbReference type="NCBI Taxonomy" id="2740835"/>
    <lineage>
        <taxon>Eukaryota</taxon>
        <taxon>Metazoa</taxon>
        <taxon>Ecdysozoa</taxon>
        <taxon>Arthropoda</taxon>
        <taxon>Chelicerata</taxon>
        <taxon>Arachnida</taxon>
        <taxon>Araneae</taxon>
        <taxon>Araneomorphae</taxon>
        <taxon>Entelegynae</taxon>
        <taxon>Araneoidea</taxon>
        <taxon>Nephilidae</taxon>
        <taxon>Trichonephila</taxon>
    </lineage>
</organism>
<dbReference type="Proteomes" id="UP000887116">
    <property type="component" value="Unassembled WGS sequence"/>
</dbReference>
<dbReference type="EMBL" id="BMAO01009158">
    <property type="protein sequence ID" value="GFR28997.1"/>
    <property type="molecule type" value="Genomic_DNA"/>
</dbReference>